<feature type="domain" description="Xylose isomerase-like TIM barrel" evidence="1">
    <location>
        <begin position="20"/>
        <end position="300"/>
    </location>
</feature>
<comment type="caution">
    <text evidence="2">The sequence shown here is derived from an EMBL/GenBank/DDBJ whole genome shotgun (WGS) entry which is preliminary data.</text>
</comment>
<reference evidence="2" key="1">
    <citation type="journal article" date="2015" name="Nature">
        <title>Complex archaea that bridge the gap between prokaryotes and eukaryotes.</title>
        <authorList>
            <person name="Spang A."/>
            <person name="Saw J.H."/>
            <person name="Jorgensen S.L."/>
            <person name="Zaremba-Niedzwiedzka K."/>
            <person name="Martijn J."/>
            <person name="Lind A.E."/>
            <person name="van Eijk R."/>
            <person name="Schleper C."/>
            <person name="Guy L."/>
            <person name="Ettema T.J."/>
        </authorList>
    </citation>
    <scope>NUCLEOTIDE SEQUENCE</scope>
</reference>
<organism evidence="2">
    <name type="scientific">marine sediment metagenome</name>
    <dbReference type="NCBI Taxonomy" id="412755"/>
    <lineage>
        <taxon>unclassified sequences</taxon>
        <taxon>metagenomes</taxon>
        <taxon>ecological metagenomes</taxon>
    </lineage>
</organism>
<dbReference type="EMBL" id="LAZR01033575">
    <property type="protein sequence ID" value="KKL47694.1"/>
    <property type="molecule type" value="Genomic_DNA"/>
</dbReference>
<dbReference type="AlphaFoldDB" id="A0A0F9CF45"/>
<evidence type="ECO:0000259" key="1">
    <source>
        <dbReference type="Pfam" id="PF01261"/>
    </source>
</evidence>
<dbReference type="Gene3D" id="3.20.20.150">
    <property type="entry name" value="Divalent-metal-dependent TIM barrel enzymes"/>
    <property type="match status" value="1"/>
</dbReference>
<dbReference type="InterPro" id="IPR050312">
    <property type="entry name" value="IolE/XylAMocC-like"/>
</dbReference>
<dbReference type="PANTHER" id="PTHR12110:SF21">
    <property type="entry name" value="XYLOSE ISOMERASE-LIKE TIM BARREL DOMAIN-CONTAINING PROTEIN"/>
    <property type="match status" value="1"/>
</dbReference>
<dbReference type="InterPro" id="IPR013022">
    <property type="entry name" value="Xyl_isomerase-like_TIM-brl"/>
</dbReference>
<dbReference type="PANTHER" id="PTHR12110">
    <property type="entry name" value="HYDROXYPYRUVATE ISOMERASE"/>
    <property type="match status" value="1"/>
</dbReference>
<name>A0A0F9CF45_9ZZZZ</name>
<proteinExistence type="predicted"/>
<protein>
    <recommendedName>
        <fullName evidence="1">Xylose isomerase-like TIM barrel domain-containing protein</fullName>
    </recommendedName>
</protein>
<accession>A0A0F9CF45</accession>
<gene>
    <name evidence="2" type="ORF">LCGC14_2332970</name>
</gene>
<evidence type="ECO:0000313" key="2">
    <source>
        <dbReference type="EMBL" id="KKL47694.1"/>
    </source>
</evidence>
<dbReference type="SUPFAM" id="SSF51658">
    <property type="entry name" value="Xylose isomerase-like"/>
    <property type="match status" value="1"/>
</dbReference>
<dbReference type="Pfam" id="PF01261">
    <property type="entry name" value="AP_endonuc_2"/>
    <property type="match status" value="1"/>
</dbReference>
<sequence>MWSQGRFPHHNRDSMAQFAEAASRLGYPAVEINYVIPPEGVEELLASNHVSITSLHSPTPRVKDGNGRWSDALNLAALDDEERGLAVRLACTTIDHAVRAGARYIVVHLGGIETEGKNRVFDSERQLRRLFDSGIRDGDDVDDLRRHARVQRLEGAVRNLPQARRSLAQIADHAAAKGIAIGLENRFHYHEFPALDEMPALLEGYPPNVAGFWLDVGHAEVLDRHGIIPKDRWLDELRDRCIGAHVHDVDGLADHRAPGLGDIDWSYVARGLPPGVPRVFEINQETPEDAVAAAIPFLRERGVL</sequence>
<dbReference type="InterPro" id="IPR036237">
    <property type="entry name" value="Xyl_isomerase-like_sf"/>
</dbReference>